<name>A0A2P9HMI9_9HYPH</name>
<dbReference type="SUPFAM" id="SSF69279">
    <property type="entry name" value="Phage tail proteins"/>
    <property type="match status" value="1"/>
</dbReference>
<dbReference type="RefSeq" id="WP_109368989.1">
    <property type="nucleotide sequence ID" value="NZ_OOFM01000005.1"/>
</dbReference>
<proteinExistence type="predicted"/>
<evidence type="ECO:0000313" key="3">
    <source>
        <dbReference type="Proteomes" id="UP000246073"/>
    </source>
</evidence>
<protein>
    <submittedName>
        <fullName evidence="2">Phage protein D</fullName>
    </submittedName>
</protein>
<feature type="compositionally biased region" description="Low complexity" evidence="1">
    <location>
        <begin position="341"/>
        <end position="351"/>
    </location>
</feature>
<sequence>MPVPKFSISANGVDITGRIAGSGVTMTITDGVGSKSDTLSIVISDVDGSVAAPKTGAILNPVGGYEGRMRDFGQFSVDSVVFSGWPQQITIQAKSVAAKSLAKQRDPKAYPKKDFATYGDIFSDVAGRIGLTLTISNDIKATVNVYEAQTEENSLEFLTRIGDKLNASITVKSGRLVVVSRGDSLSASGTGLPDVLVARGSNLLKYSVTEKDEPRHSTVEASYYDRKKNKKETVEEKTGLDGPRFTIRTPHQDKDEAQRAAKAQAKKLNRDTGDATFEINGEPFAQAEANAVVSGCRSNVDGIWSIRSVTHNFSASGAYTTSLSCTKPNDNSGSGPGSGSGKSSSSSASSSTKTNPAGAVPRSGLEAGAPSLTGDPGSNIG</sequence>
<organism evidence="2 3">
    <name type="scientific">Ochrobactrum soli</name>
    <dbReference type="NCBI Taxonomy" id="2448455"/>
    <lineage>
        <taxon>Bacteria</taxon>
        <taxon>Pseudomonadati</taxon>
        <taxon>Pseudomonadota</taxon>
        <taxon>Alphaproteobacteria</taxon>
        <taxon>Hyphomicrobiales</taxon>
        <taxon>Brucellaceae</taxon>
        <taxon>Brucella/Ochrobactrum group</taxon>
        <taxon>Ochrobactrum</taxon>
    </lineage>
</organism>
<feature type="region of interest" description="Disordered" evidence="1">
    <location>
        <begin position="323"/>
        <end position="381"/>
    </location>
</feature>
<dbReference type="EMBL" id="OOFM01000005">
    <property type="protein sequence ID" value="SPL65335.1"/>
    <property type="molecule type" value="Genomic_DNA"/>
</dbReference>
<reference evidence="3" key="1">
    <citation type="submission" date="2017-12" db="EMBL/GenBank/DDBJ databases">
        <authorList>
            <person name="Diaz M."/>
        </authorList>
    </citation>
    <scope>NUCLEOTIDE SEQUENCE [LARGE SCALE GENOMIC DNA]</scope>
    <source>
        <strain evidence="3">FI11154</strain>
    </source>
</reference>
<gene>
    <name evidence="2" type="ORF">OHAE_1202</name>
</gene>
<feature type="compositionally biased region" description="Basic and acidic residues" evidence="1">
    <location>
        <begin position="230"/>
        <end position="239"/>
    </location>
</feature>
<dbReference type="AlphaFoldDB" id="A0A2P9HMI9"/>
<accession>A0A2P9HMI9</accession>
<evidence type="ECO:0000256" key="1">
    <source>
        <dbReference type="SAM" id="MobiDB-lite"/>
    </source>
</evidence>
<evidence type="ECO:0000313" key="2">
    <source>
        <dbReference type="EMBL" id="SPL65335.1"/>
    </source>
</evidence>
<feature type="region of interest" description="Disordered" evidence="1">
    <location>
        <begin position="230"/>
        <end position="256"/>
    </location>
</feature>
<dbReference type="Proteomes" id="UP000246073">
    <property type="component" value="Unassembled WGS sequence"/>
</dbReference>